<dbReference type="Proteomes" id="UP001356427">
    <property type="component" value="Unassembled WGS sequence"/>
</dbReference>
<dbReference type="EMBL" id="JAGTTL010000004">
    <property type="protein sequence ID" value="KAK6324126.1"/>
    <property type="molecule type" value="Genomic_DNA"/>
</dbReference>
<accession>A0AAN8R3Y6</accession>
<keyword evidence="1" id="KW-0479">Metal-binding</keyword>
<dbReference type="AlphaFoldDB" id="A0AAN8R3Y6"/>
<organism evidence="8 9">
    <name type="scientific">Coregonus suidteri</name>
    <dbReference type="NCBI Taxonomy" id="861788"/>
    <lineage>
        <taxon>Eukaryota</taxon>
        <taxon>Metazoa</taxon>
        <taxon>Chordata</taxon>
        <taxon>Craniata</taxon>
        <taxon>Vertebrata</taxon>
        <taxon>Euteleostomi</taxon>
        <taxon>Actinopterygii</taxon>
        <taxon>Neopterygii</taxon>
        <taxon>Teleostei</taxon>
        <taxon>Protacanthopterygii</taxon>
        <taxon>Salmoniformes</taxon>
        <taxon>Salmonidae</taxon>
        <taxon>Coregoninae</taxon>
        <taxon>Coregonus</taxon>
    </lineage>
</organism>
<evidence type="ECO:0000256" key="5">
    <source>
        <dbReference type="PROSITE-ProRule" id="PRU01253"/>
    </source>
</evidence>
<sequence>MEEKWAEQCAINETLKQRLANEEERFRIQMVERAMEVTELKESLAQALREKNQLKEELQRCQGRQRDQEADGQGSERPAELQYGNPYSTDNTRDGADGALSPEQMLRPPPEAPGACAPPATPPTPCAGADWDREVVCIQPSSSRSMSPPDGLEHSPEEPRNVGDGEQPACNHQASSRLTANRGSFCFDPSGEVHKRCPLCEVIFPPHFEQRSFEQHVESHWK</sequence>
<keyword evidence="4" id="KW-0175">Coiled coil</keyword>
<keyword evidence="2 5" id="KW-0863">Zinc-finger</keyword>
<dbReference type="PANTHER" id="PTHR31915:SF7">
    <property type="entry name" value="TAX1-BINDING PROTEIN 1 HOMOLOG A"/>
    <property type="match status" value="1"/>
</dbReference>
<gene>
    <name evidence="8" type="ORF">J4Q44_G00064650</name>
</gene>
<evidence type="ECO:0000256" key="4">
    <source>
        <dbReference type="ARBA" id="ARBA00023054"/>
    </source>
</evidence>
<comment type="caution">
    <text evidence="8">The sequence shown here is derived from an EMBL/GenBank/DDBJ whole genome shotgun (WGS) entry which is preliminary data.</text>
</comment>
<dbReference type="CDD" id="cd21969">
    <property type="entry name" value="Zn-C2H2_TAX1BP1_rpt1"/>
    <property type="match status" value="1"/>
</dbReference>
<feature type="region of interest" description="Disordered" evidence="6">
    <location>
        <begin position="57"/>
        <end position="176"/>
    </location>
</feature>
<dbReference type="GO" id="GO:0008270">
    <property type="term" value="F:zinc ion binding"/>
    <property type="evidence" value="ECO:0007669"/>
    <property type="project" value="UniProtKB-KW"/>
</dbReference>
<evidence type="ECO:0000259" key="7">
    <source>
        <dbReference type="PROSITE" id="PS51905"/>
    </source>
</evidence>
<dbReference type="Pfam" id="PF18112">
    <property type="entry name" value="Zn-C2H2_12"/>
    <property type="match status" value="1"/>
</dbReference>
<dbReference type="PROSITE" id="PS51905">
    <property type="entry name" value="ZF_UBZ1"/>
    <property type="match status" value="1"/>
</dbReference>
<evidence type="ECO:0000256" key="2">
    <source>
        <dbReference type="ARBA" id="ARBA00022771"/>
    </source>
</evidence>
<feature type="compositionally biased region" description="Basic and acidic residues" evidence="6">
    <location>
        <begin position="151"/>
        <end position="163"/>
    </location>
</feature>
<keyword evidence="9" id="KW-1185">Reference proteome</keyword>
<dbReference type="Gene3D" id="2.40.155.10">
    <property type="entry name" value="Green fluorescent protein"/>
    <property type="match status" value="1"/>
</dbReference>
<reference evidence="8 9" key="1">
    <citation type="submission" date="2021-04" db="EMBL/GenBank/DDBJ databases">
        <authorList>
            <person name="De Guttry C."/>
            <person name="Zahm M."/>
            <person name="Klopp C."/>
            <person name="Cabau C."/>
            <person name="Louis A."/>
            <person name="Berthelot C."/>
            <person name="Parey E."/>
            <person name="Roest Crollius H."/>
            <person name="Montfort J."/>
            <person name="Robinson-Rechavi M."/>
            <person name="Bucao C."/>
            <person name="Bouchez O."/>
            <person name="Gislard M."/>
            <person name="Lluch J."/>
            <person name="Milhes M."/>
            <person name="Lampietro C."/>
            <person name="Lopez Roques C."/>
            <person name="Donnadieu C."/>
            <person name="Braasch I."/>
            <person name="Desvignes T."/>
            <person name="Postlethwait J."/>
            <person name="Bobe J."/>
            <person name="Wedekind C."/>
            <person name="Guiguen Y."/>
        </authorList>
    </citation>
    <scope>NUCLEOTIDE SEQUENCE [LARGE SCALE GENOMIC DNA]</scope>
    <source>
        <strain evidence="8">Cs_M1</strain>
        <tissue evidence="8">Blood</tissue>
    </source>
</reference>
<feature type="compositionally biased region" description="Basic and acidic residues" evidence="6">
    <location>
        <begin position="57"/>
        <end position="69"/>
    </location>
</feature>
<name>A0AAN8R3Y6_9TELE</name>
<evidence type="ECO:0000313" key="8">
    <source>
        <dbReference type="EMBL" id="KAK6324126.1"/>
    </source>
</evidence>
<proteinExistence type="predicted"/>
<feature type="domain" description="UBZ1-type" evidence="7">
    <location>
        <begin position="194"/>
        <end position="220"/>
    </location>
</feature>
<evidence type="ECO:0000256" key="6">
    <source>
        <dbReference type="SAM" id="MobiDB-lite"/>
    </source>
</evidence>
<dbReference type="InterPro" id="IPR051002">
    <property type="entry name" value="UBA_autophagy_assoc_protein"/>
</dbReference>
<protein>
    <recommendedName>
        <fullName evidence="7">UBZ1-type domain-containing protein</fullName>
    </recommendedName>
</protein>
<evidence type="ECO:0000313" key="9">
    <source>
        <dbReference type="Proteomes" id="UP001356427"/>
    </source>
</evidence>
<evidence type="ECO:0000256" key="3">
    <source>
        <dbReference type="ARBA" id="ARBA00022833"/>
    </source>
</evidence>
<dbReference type="PANTHER" id="PTHR31915">
    <property type="entry name" value="SKICH DOMAIN-CONTAINING PROTEIN"/>
    <property type="match status" value="1"/>
</dbReference>
<keyword evidence="3" id="KW-0862">Zinc</keyword>
<evidence type="ECO:0000256" key="1">
    <source>
        <dbReference type="ARBA" id="ARBA00022723"/>
    </source>
</evidence>
<dbReference type="InterPro" id="IPR041641">
    <property type="entry name" value="CALCOCO1/2_Zn_UBZ1"/>
</dbReference>
<dbReference type="InterPro" id="IPR009017">
    <property type="entry name" value="GFP"/>
</dbReference>